<sequence length="154" mass="16825">MSESVQCPKCKSTQISAQKRGFSGGKAVAGAIVTGGVGVLAGFHGSSNIDVYCLSCGTKWNPAKRATQEKQVLMAKKAAHESSWKKNFYKAYENGNQERATEIVTSESPHLIRNGDLDGAYRHLKNNDKVTTIIQIIFLILIVLFFGWLVSKCS</sequence>
<dbReference type="AlphaFoldDB" id="A0A1P9X270"/>
<name>A0A1P9X270_9BACT</name>
<reference evidence="2 3" key="1">
    <citation type="submission" date="2016-01" db="EMBL/GenBank/DDBJ databases">
        <authorList>
            <person name="Oliw E.H."/>
        </authorList>
    </citation>
    <scope>NUCLEOTIDE SEQUENCE [LARGE SCALE GENOMIC DNA]</scope>
    <source>
        <strain evidence="2 3">DY10</strain>
    </source>
</reference>
<dbReference type="KEGG" id="smon:AWR27_21935"/>
<feature type="transmembrane region" description="Helical" evidence="1">
    <location>
        <begin position="130"/>
        <end position="150"/>
    </location>
</feature>
<dbReference type="Proteomes" id="UP000187941">
    <property type="component" value="Chromosome"/>
</dbReference>
<keyword evidence="3" id="KW-1185">Reference proteome</keyword>
<gene>
    <name evidence="2" type="ORF">AWR27_21935</name>
</gene>
<evidence type="ECO:0008006" key="4">
    <source>
        <dbReference type="Google" id="ProtNLM"/>
    </source>
</evidence>
<keyword evidence="1" id="KW-0812">Transmembrane</keyword>
<organism evidence="2 3">
    <name type="scientific">Spirosoma montaniterrae</name>
    <dbReference type="NCBI Taxonomy" id="1178516"/>
    <lineage>
        <taxon>Bacteria</taxon>
        <taxon>Pseudomonadati</taxon>
        <taxon>Bacteroidota</taxon>
        <taxon>Cytophagia</taxon>
        <taxon>Cytophagales</taxon>
        <taxon>Cytophagaceae</taxon>
        <taxon>Spirosoma</taxon>
    </lineage>
</organism>
<evidence type="ECO:0000313" key="3">
    <source>
        <dbReference type="Proteomes" id="UP000187941"/>
    </source>
</evidence>
<evidence type="ECO:0000256" key="1">
    <source>
        <dbReference type="SAM" id="Phobius"/>
    </source>
</evidence>
<dbReference type="STRING" id="1178516.AWR27_21935"/>
<keyword evidence="1" id="KW-1133">Transmembrane helix</keyword>
<evidence type="ECO:0000313" key="2">
    <source>
        <dbReference type="EMBL" id="AQG81727.1"/>
    </source>
</evidence>
<protein>
    <recommendedName>
        <fullName evidence="4">LITAF domain-containing protein</fullName>
    </recommendedName>
</protein>
<keyword evidence="1" id="KW-0472">Membrane</keyword>
<dbReference type="EMBL" id="CP014263">
    <property type="protein sequence ID" value="AQG81727.1"/>
    <property type="molecule type" value="Genomic_DNA"/>
</dbReference>
<dbReference type="RefSeq" id="WP_077133206.1">
    <property type="nucleotide sequence ID" value="NZ_CP014263.1"/>
</dbReference>
<accession>A0A1P9X270</accession>
<dbReference type="OrthoDB" id="8480302at2"/>
<proteinExistence type="predicted"/>